<evidence type="ECO:0000313" key="2">
    <source>
        <dbReference type="Proteomes" id="UP000032458"/>
    </source>
</evidence>
<evidence type="ECO:0000313" key="1">
    <source>
        <dbReference type="EMBL" id="KIZ15284.1"/>
    </source>
</evidence>
<dbReference type="InterPro" id="IPR008775">
    <property type="entry name" value="Phytyl_CoA_dOase-like"/>
</dbReference>
<organism evidence="1 2">
    <name type="scientific">Streptomyces natalensis ATCC 27448</name>
    <dbReference type="NCBI Taxonomy" id="1240678"/>
    <lineage>
        <taxon>Bacteria</taxon>
        <taxon>Bacillati</taxon>
        <taxon>Actinomycetota</taxon>
        <taxon>Actinomycetes</taxon>
        <taxon>Kitasatosporales</taxon>
        <taxon>Streptomycetaceae</taxon>
        <taxon>Streptomyces</taxon>
    </lineage>
</organism>
<dbReference type="Gene3D" id="2.60.120.620">
    <property type="entry name" value="q2cbj1_9rhob like domain"/>
    <property type="match status" value="1"/>
</dbReference>
<dbReference type="PATRIC" id="fig|1240678.4.peg.5803"/>
<evidence type="ECO:0008006" key="3">
    <source>
        <dbReference type="Google" id="ProtNLM"/>
    </source>
</evidence>
<protein>
    <recommendedName>
        <fullName evidence="3">Phytanoyl-CoA dioxygenase</fullName>
    </recommendedName>
</protein>
<comment type="caution">
    <text evidence="1">The sequence shown here is derived from an EMBL/GenBank/DDBJ whole genome shotgun (WGS) entry which is preliminary data.</text>
</comment>
<gene>
    <name evidence="1" type="ORF">SNA_27255</name>
</gene>
<accession>A0A0D7CGA5</accession>
<reference evidence="1 2" key="1">
    <citation type="submission" date="2014-09" db="EMBL/GenBank/DDBJ databases">
        <title>Draft genome sequence of Streptomyces natalensis ATCC 27448, producer of the antifungal pimaricin.</title>
        <authorList>
            <person name="Mendes M.V."/>
            <person name="Beites T."/>
            <person name="Pires S."/>
            <person name="Santos C.L."/>
            <person name="Moradas-Ferreira P."/>
        </authorList>
    </citation>
    <scope>NUCLEOTIDE SEQUENCE [LARGE SCALE GENOMIC DNA]</scope>
    <source>
        <strain evidence="1 2">ATCC 27448</strain>
    </source>
</reference>
<dbReference type="EMBL" id="JRKI01000034">
    <property type="protein sequence ID" value="KIZ15284.1"/>
    <property type="molecule type" value="Genomic_DNA"/>
</dbReference>
<dbReference type="SUPFAM" id="SSF51197">
    <property type="entry name" value="Clavaminate synthase-like"/>
    <property type="match status" value="1"/>
</dbReference>
<dbReference type="AlphaFoldDB" id="A0A0D7CGA5"/>
<dbReference type="GO" id="GO:0016706">
    <property type="term" value="F:2-oxoglutarate-dependent dioxygenase activity"/>
    <property type="evidence" value="ECO:0007669"/>
    <property type="project" value="UniProtKB-ARBA"/>
</dbReference>
<proteinExistence type="predicted"/>
<dbReference type="RefSeq" id="WP_030066061.1">
    <property type="nucleotide sequence ID" value="NZ_JRKI01000034.1"/>
</dbReference>
<sequence>MVFEVKHFDELARRGYCIIENYLDHETTQSLRKASQDILVPEVGDTMPPSLFLGSPQLRDALFSAKLRETVADLNDRIGRVLLYPNFTVRRGLVVGWHFDDHMLPKPVDAPGHFPSFLMFNVYLQDNDPLLGGGVDIVPASHLHTREERQQMAKEHAYAPEDTVLGKEGDLVVFDYRVVHRGTHPQVPNDVARLALQWTFSVNDDVTQDYLKYQRDRLTKKLHPSDYTKHQAKNFFADLPNITRELIEDSCGRNIFTDRFQYRALSDIAEQE</sequence>
<dbReference type="Pfam" id="PF05721">
    <property type="entry name" value="PhyH"/>
    <property type="match status" value="1"/>
</dbReference>
<keyword evidence="2" id="KW-1185">Reference proteome</keyword>
<name>A0A0D7CGA5_9ACTN</name>
<dbReference type="Proteomes" id="UP000032458">
    <property type="component" value="Unassembled WGS sequence"/>
</dbReference>